<evidence type="ECO:0000313" key="2">
    <source>
        <dbReference type="EMBL" id="KAF0727784.1"/>
    </source>
</evidence>
<sequence>MTWCKDQAKRQHCTLFLSTLLEPFYLRRRRRNYTMSFNAGAKTSLLQYPANNRICGDSTRRRMMVRSGLKPVAGKFPTESSRSLPTSLQYQRTQSPPRSLQSQRPQTMPPIGSDSFAAAQYPPKAASFGPPARPSARQLPPQSPVNQPHGEMTISRSKPTAQQPVTKYNTAPAASTSVQRHRSTPDLHDSRVYQNNHNHNHSSTSSSSSSASSTRSAPGFVPLNSYPAKEGKPQAAYVMEDFDDIHDGGYSPSSHSIMEWHDSISDSIASVDGNSIRERAKLIRTLSKNLAVAHQPEEPLPIPITRTHNDMIPLLATRLSTPDDEYGSDEEEF</sequence>
<dbReference type="VEuPathDB" id="FungiDB:AeMF1_019138"/>
<evidence type="ECO:0000256" key="1">
    <source>
        <dbReference type="SAM" id="MobiDB-lite"/>
    </source>
</evidence>
<accession>A0A6G0WKH5</accession>
<keyword evidence="3" id="KW-1185">Reference proteome</keyword>
<feature type="region of interest" description="Disordered" evidence="1">
    <location>
        <begin position="68"/>
        <end position="227"/>
    </location>
</feature>
<feature type="compositionally biased region" description="Low complexity" evidence="1">
    <location>
        <begin position="202"/>
        <end position="217"/>
    </location>
</feature>
<evidence type="ECO:0000313" key="3">
    <source>
        <dbReference type="Proteomes" id="UP000481153"/>
    </source>
</evidence>
<name>A0A6G0WKH5_9STRA</name>
<dbReference type="AlphaFoldDB" id="A0A6G0WKH5"/>
<gene>
    <name evidence="2" type="ORF">Ae201684_014221</name>
</gene>
<dbReference type="Proteomes" id="UP000481153">
    <property type="component" value="Unassembled WGS sequence"/>
</dbReference>
<comment type="caution">
    <text evidence="2">The sequence shown here is derived from an EMBL/GenBank/DDBJ whole genome shotgun (WGS) entry which is preliminary data.</text>
</comment>
<dbReference type="EMBL" id="VJMJ01000188">
    <property type="protein sequence ID" value="KAF0727784.1"/>
    <property type="molecule type" value="Genomic_DNA"/>
</dbReference>
<feature type="compositionally biased region" description="Polar residues" evidence="1">
    <location>
        <begin position="154"/>
        <end position="178"/>
    </location>
</feature>
<protein>
    <submittedName>
        <fullName evidence="2">Uncharacterized protein</fullName>
    </submittedName>
</protein>
<proteinExistence type="predicted"/>
<feature type="compositionally biased region" description="Polar residues" evidence="1">
    <location>
        <begin position="78"/>
        <end position="106"/>
    </location>
</feature>
<reference evidence="2 3" key="1">
    <citation type="submission" date="2019-07" db="EMBL/GenBank/DDBJ databases">
        <title>Genomics analysis of Aphanomyces spp. identifies a new class of oomycete effector associated with host adaptation.</title>
        <authorList>
            <person name="Gaulin E."/>
        </authorList>
    </citation>
    <scope>NUCLEOTIDE SEQUENCE [LARGE SCALE GENOMIC DNA]</scope>
    <source>
        <strain evidence="2 3">ATCC 201684</strain>
    </source>
</reference>
<organism evidence="2 3">
    <name type="scientific">Aphanomyces euteiches</name>
    <dbReference type="NCBI Taxonomy" id="100861"/>
    <lineage>
        <taxon>Eukaryota</taxon>
        <taxon>Sar</taxon>
        <taxon>Stramenopiles</taxon>
        <taxon>Oomycota</taxon>
        <taxon>Saprolegniomycetes</taxon>
        <taxon>Saprolegniales</taxon>
        <taxon>Verrucalvaceae</taxon>
        <taxon>Aphanomyces</taxon>
    </lineage>
</organism>